<dbReference type="AlphaFoldDB" id="A0A0K0EXR7"/>
<sequence length="166" mass="20513">MYCNFKIFCCILYVLHFVECQIVTFHYTSSYHKRRNVYRYKTEIYYSKREVAIAIVRDSQDYSPCCLYMQELKSEAFLRTYRNNRYRQTEPELVYNKLEMYRRHCSFKNSCPSKYNINEYYRSGLELYECNGRIFRSFRNAKLYARTGNKRYYKQSMNNKIFFANQ</sequence>
<reference evidence="3" key="1">
    <citation type="submission" date="2014-07" db="EMBL/GenBank/DDBJ databases">
        <authorList>
            <person name="Martin A.A"/>
            <person name="De Silva N."/>
        </authorList>
    </citation>
    <scope>NUCLEOTIDE SEQUENCE</scope>
</reference>
<organism evidence="3 4">
    <name type="scientific">Strongyloides venezuelensis</name>
    <name type="common">Threadworm</name>
    <dbReference type="NCBI Taxonomy" id="75913"/>
    <lineage>
        <taxon>Eukaryota</taxon>
        <taxon>Metazoa</taxon>
        <taxon>Ecdysozoa</taxon>
        <taxon>Nematoda</taxon>
        <taxon>Chromadorea</taxon>
        <taxon>Rhabditida</taxon>
        <taxon>Tylenchina</taxon>
        <taxon>Panagrolaimomorpha</taxon>
        <taxon>Strongyloidoidea</taxon>
        <taxon>Strongyloididae</taxon>
        <taxon>Strongyloides</taxon>
    </lineage>
</organism>
<feature type="domain" description="DUF7381" evidence="2">
    <location>
        <begin position="19"/>
        <end position="146"/>
    </location>
</feature>
<proteinExistence type="predicted"/>
<evidence type="ECO:0000259" key="2">
    <source>
        <dbReference type="Pfam" id="PF24100"/>
    </source>
</evidence>
<evidence type="ECO:0000256" key="1">
    <source>
        <dbReference type="SAM" id="SignalP"/>
    </source>
</evidence>
<feature type="signal peptide" evidence="1">
    <location>
        <begin position="1"/>
        <end position="20"/>
    </location>
</feature>
<keyword evidence="3" id="KW-1185">Reference proteome</keyword>
<accession>A0A0K0EXR7</accession>
<reference evidence="4" key="2">
    <citation type="submission" date="2015-08" db="UniProtKB">
        <authorList>
            <consortium name="WormBaseParasite"/>
        </authorList>
    </citation>
    <scope>IDENTIFICATION</scope>
</reference>
<evidence type="ECO:0000313" key="3">
    <source>
        <dbReference type="Proteomes" id="UP000035680"/>
    </source>
</evidence>
<dbReference type="InterPro" id="IPR055805">
    <property type="entry name" value="DUF7381"/>
</dbReference>
<dbReference type="Pfam" id="PF24100">
    <property type="entry name" value="DUF7381"/>
    <property type="match status" value="1"/>
</dbReference>
<dbReference type="Proteomes" id="UP000035680">
    <property type="component" value="Unassembled WGS sequence"/>
</dbReference>
<keyword evidence="1" id="KW-0732">Signal</keyword>
<dbReference type="WBParaSite" id="SVE_0132200.1">
    <property type="protein sequence ID" value="SVE_0132200.1"/>
    <property type="gene ID" value="SVE_0132200"/>
</dbReference>
<evidence type="ECO:0000313" key="4">
    <source>
        <dbReference type="WBParaSite" id="SVE_0132200.1"/>
    </source>
</evidence>
<feature type="chain" id="PRO_5005328814" description="DUF7381 domain-containing protein" evidence="1">
    <location>
        <begin position="21"/>
        <end position="166"/>
    </location>
</feature>
<name>A0A0K0EXR7_STRVS</name>
<protein>
    <recommendedName>
        <fullName evidence="2">DUF7381 domain-containing protein</fullName>
    </recommendedName>
</protein>